<feature type="region of interest" description="Disordered" evidence="1">
    <location>
        <begin position="1"/>
        <end position="103"/>
    </location>
</feature>
<dbReference type="PANTHER" id="PTHR46599">
    <property type="entry name" value="PIGGYBAC TRANSPOSABLE ELEMENT-DERIVED PROTEIN 4"/>
    <property type="match status" value="1"/>
</dbReference>
<evidence type="ECO:0000259" key="2">
    <source>
        <dbReference type="Pfam" id="PF13843"/>
    </source>
</evidence>
<accession>A0AAV2KF00</accession>
<reference evidence="3 4" key="1">
    <citation type="submission" date="2024-04" db="EMBL/GenBank/DDBJ databases">
        <authorList>
            <person name="Waldvogel A.-M."/>
            <person name="Schoenle A."/>
        </authorList>
    </citation>
    <scope>NUCLEOTIDE SEQUENCE [LARGE SCALE GENOMIC DNA]</scope>
</reference>
<dbReference type="PANTHER" id="PTHR46599:SF3">
    <property type="entry name" value="PIGGYBAC TRANSPOSABLE ELEMENT-DERIVED PROTEIN 4"/>
    <property type="match status" value="1"/>
</dbReference>
<feature type="compositionally biased region" description="Basic and acidic residues" evidence="1">
    <location>
        <begin position="74"/>
        <end position="85"/>
    </location>
</feature>
<dbReference type="Pfam" id="PF13843">
    <property type="entry name" value="DDE_Tnp_1_7"/>
    <property type="match status" value="2"/>
</dbReference>
<keyword evidence="4" id="KW-1185">Reference proteome</keyword>
<organism evidence="3 4">
    <name type="scientific">Knipowitschia caucasica</name>
    <name type="common">Caucasian dwarf goby</name>
    <name type="synonym">Pomatoschistus caucasicus</name>
    <dbReference type="NCBI Taxonomy" id="637954"/>
    <lineage>
        <taxon>Eukaryota</taxon>
        <taxon>Metazoa</taxon>
        <taxon>Chordata</taxon>
        <taxon>Craniata</taxon>
        <taxon>Vertebrata</taxon>
        <taxon>Euteleostomi</taxon>
        <taxon>Actinopterygii</taxon>
        <taxon>Neopterygii</taxon>
        <taxon>Teleostei</taxon>
        <taxon>Neoteleostei</taxon>
        <taxon>Acanthomorphata</taxon>
        <taxon>Gobiaria</taxon>
        <taxon>Gobiiformes</taxon>
        <taxon>Gobioidei</taxon>
        <taxon>Gobiidae</taxon>
        <taxon>Gobiinae</taxon>
        <taxon>Knipowitschia</taxon>
    </lineage>
</organism>
<evidence type="ECO:0000256" key="1">
    <source>
        <dbReference type="SAM" id="MobiDB-lite"/>
    </source>
</evidence>
<sequence>MFEDGMDPLLDRNCADSGDEWEPPAKVTARPAPFTPGPPLVENTPTVSRGRGRTRSRGATRTTVPPTLPNGSSERWKNFDERDSVSRQFPFRPAREPGPQPRSRRHATLLDFFKLLFTDTILASLLENMNAFGSHQNENWAAVTMTDFYSFLAVVLHMGIVKLPEMGSYWRQHRLYNLPFPSAAMSRNKFMRMCRSLHLCSMEDDARNQALRGTPHYDRLAKVRPLYEQIVTACRDNYHPNLNISIDQLGSGYHLYVDDFYTSPHLFRDLFARQIGACGAIRTNRIGFPRTTRNDLSRGDPRGSVRWIRENELLFVKWKDTQEEAFCSTLHTVFSGDTAFRRQRQEGTWSLLNMPIPAAVKDYHSHVGGVDQSDALIGCYTVLHGTRKWYRTLFFHFLDIAVVNASILYNAAYPDRKLSQLHFREELISQLHQRGSLSTSTNRPQTQSATTTHIPVFFSEGKDINKANAASIGRRHCKLCHMRTPLGCETCNVPLCVQPTRNCYQQWHQDQGLL</sequence>
<gene>
    <name evidence="3" type="ORF">KC01_LOCUS18259</name>
</gene>
<evidence type="ECO:0000313" key="3">
    <source>
        <dbReference type="EMBL" id="CAL1588467.1"/>
    </source>
</evidence>
<protein>
    <recommendedName>
        <fullName evidence="2">PiggyBac transposable element-derived protein domain-containing protein</fullName>
    </recommendedName>
</protein>
<dbReference type="EMBL" id="OZ035840">
    <property type="protein sequence ID" value="CAL1588467.1"/>
    <property type="molecule type" value="Genomic_DNA"/>
</dbReference>
<feature type="domain" description="PiggyBac transposable element-derived protein" evidence="2">
    <location>
        <begin position="249"/>
        <end position="405"/>
    </location>
</feature>
<dbReference type="AlphaFoldDB" id="A0AAV2KF00"/>
<feature type="domain" description="PiggyBac transposable element-derived protein" evidence="2">
    <location>
        <begin position="111"/>
        <end position="248"/>
    </location>
</feature>
<name>A0AAV2KF00_KNICA</name>
<proteinExistence type="predicted"/>
<dbReference type="Proteomes" id="UP001497482">
    <property type="component" value="Chromosome 18"/>
</dbReference>
<dbReference type="InterPro" id="IPR029526">
    <property type="entry name" value="PGBD"/>
</dbReference>
<evidence type="ECO:0000313" key="4">
    <source>
        <dbReference type="Proteomes" id="UP001497482"/>
    </source>
</evidence>